<evidence type="ECO:0000313" key="10">
    <source>
        <dbReference type="EMBL" id="ORZ11953.1"/>
    </source>
</evidence>
<evidence type="ECO:0000256" key="6">
    <source>
        <dbReference type="ARBA" id="ARBA00023136"/>
    </source>
</evidence>
<gene>
    <name evidence="10" type="ORF">BCR42DRAFT_332216</name>
</gene>
<dbReference type="InterPro" id="IPR015720">
    <property type="entry name" value="Emp24-like"/>
</dbReference>
<keyword evidence="6" id="KW-0472">Membrane</keyword>
<dbReference type="AlphaFoldDB" id="A0A1X2I923"/>
<reference evidence="10 11" key="1">
    <citation type="submission" date="2016-07" db="EMBL/GenBank/DDBJ databases">
        <title>Pervasive Adenine N6-methylation of Active Genes in Fungi.</title>
        <authorList>
            <consortium name="DOE Joint Genome Institute"/>
            <person name="Mondo S.J."/>
            <person name="Dannebaum R.O."/>
            <person name="Kuo R.C."/>
            <person name="Labutti K."/>
            <person name="Haridas S."/>
            <person name="Kuo A."/>
            <person name="Salamov A."/>
            <person name="Ahrendt S.R."/>
            <person name="Lipzen A."/>
            <person name="Sullivan W."/>
            <person name="Andreopoulos W.B."/>
            <person name="Clum A."/>
            <person name="Lindquist E."/>
            <person name="Daum C."/>
            <person name="Ramamoorthy G.K."/>
            <person name="Gryganskyi A."/>
            <person name="Culley D."/>
            <person name="Magnuson J.K."/>
            <person name="James T.Y."/>
            <person name="O'Malley M.A."/>
            <person name="Stajich J.E."/>
            <person name="Spatafora J.W."/>
            <person name="Visel A."/>
            <person name="Grigoriev I.V."/>
        </authorList>
    </citation>
    <scope>NUCLEOTIDE SEQUENCE [LARGE SCALE GENOMIC DNA]</scope>
    <source>
        <strain evidence="10 11">NRRL 1336</strain>
    </source>
</reference>
<evidence type="ECO:0000256" key="1">
    <source>
        <dbReference type="ARBA" id="ARBA00004479"/>
    </source>
</evidence>
<name>A0A1X2I923_9FUNG</name>
<keyword evidence="11" id="KW-1185">Reference proteome</keyword>
<proteinExistence type="inferred from homology"/>
<feature type="chain" id="PRO_5013027356" evidence="8">
    <location>
        <begin position="21"/>
        <end position="181"/>
    </location>
</feature>
<evidence type="ECO:0000256" key="4">
    <source>
        <dbReference type="ARBA" id="ARBA00022729"/>
    </source>
</evidence>
<dbReference type="Pfam" id="PF01105">
    <property type="entry name" value="EMP24_GP25L"/>
    <property type="match status" value="1"/>
</dbReference>
<evidence type="ECO:0000256" key="3">
    <source>
        <dbReference type="ARBA" id="ARBA00022692"/>
    </source>
</evidence>
<organism evidence="10 11">
    <name type="scientific">Absidia repens</name>
    <dbReference type="NCBI Taxonomy" id="90262"/>
    <lineage>
        <taxon>Eukaryota</taxon>
        <taxon>Fungi</taxon>
        <taxon>Fungi incertae sedis</taxon>
        <taxon>Mucoromycota</taxon>
        <taxon>Mucoromycotina</taxon>
        <taxon>Mucoromycetes</taxon>
        <taxon>Mucorales</taxon>
        <taxon>Cunninghamellaceae</taxon>
        <taxon>Absidia</taxon>
    </lineage>
</organism>
<comment type="caution">
    <text evidence="10">The sequence shown here is derived from an EMBL/GenBank/DDBJ whole genome shotgun (WGS) entry which is preliminary data.</text>
</comment>
<dbReference type="PANTHER" id="PTHR22811">
    <property type="entry name" value="TRANSMEMBRANE EMP24 DOMAIN-CONTAINING PROTEIN"/>
    <property type="match status" value="1"/>
</dbReference>
<comment type="similarity">
    <text evidence="2 7">Belongs to the EMP24/GP25L family.</text>
</comment>
<dbReference type="InterPro" id="IPR009038">
    <property type="entry name" value="GOLD_dom"/>
</dbReference>
<evidence type="ECO:0000256" key="2">
    <source>
        <dbReference type="ARBA" id="ARBA00007104"/>
    </source>
</evidence>
<dbReference type="GO" id="GO:0016020">
    <property type="term" value="C:membrane"/>
    <property type="evidence" value="ECO:0007669"/>
    <property type="project" value="UniProtKB-SubCell"/>
</dbReference>
<feature type="domain" description="GOLD" evidence="9">
    <location>
        <begin position="37"/>
        <end position="128"/>
    </location>
</feature>
<dbReference type="STRING" id="90262.A0A1X2I923"/>
<evidence type="ECO:0000256" key="7">
    <source>
        <dbReference type="RuleBase" id="RU003827"/>
    </source>
</evidence>
<dbReference type="OrthoDB" id="759142at2759"/>
<dbReference type="EMBL" id="MCGE01000020">
    <property type="protein sequence ID" value="ORZ11953.1"/>
    <property type="molecule type" value="Genomic_DNA"/>
</dbReference>
<keyword evidence="5" id="KW-1133">Transmembrane helix</keyword>
<dbReference type="SMART" id="SM01190">
    <property type="entry name" value="EMP24_GP25L"/>
    <property type="match status" value="1"/>
</dbReference>
<comment type="subcellular location">
    <subcellularLocation>
        <location evidence="1 7">Membrane</location>
        <topology evidence="1 7">Single-pass type I membrane protein</topology>
    </subcellularLocation>
</comment>
<sequence>MRSFPLSLLLGATWVALTSAVKFDLMAATSEDMQVHQRCFSQYVPADTKVLVTINVGDGYNQRVDCEIKQDGEQSNVFGKKRDIKNDYTNAFDTLQDGEINICLSNTLDDGFVANPSYFREIDLEINVGQEAKTIEEITKTNHLPNLEEQTRVLEAMVDDILNEMSYLKGREAKLRNTNGK</sequence>
<dbReference type="Proteomes" id="UP000193560">
    <property type="component" value="Unassembled WGS sequence"/>
</dbReference>
<evidence type="ECO:0000256" key="8">
    <source>
        <dbReference type="SAM" id="SignalP"/>
    </source>
</evidence>
<keyword evidence="4 8" id="KW-0732">Signal</keyword>
<feature type="signal peptide" evidence="8">
    <location>
        <begin position="1"/>
        <end position="20"/>
    </location>
</feature>
<evidence type="ECO:0000256" key="5">
    <source>
        <dbReference type="ARBA" id="ARBA00022989"/>
    </source>
</evidence>
<keyword evidence="3 7" id="KW-0812">Transmembrane</keyword>
<accession>A0A1X2I923</accession>
<evidence type="ECO:0000259" key="9">
    <source>
        <dbReference type="PROSITE" id="PS50866"/>
    </source>
</evidence>
<protein>
    <submittedName>
        <fullName evidence="10">Emp24/gp25L/p24 family/GOLD-domain-containing protein</fullName>
    </submittedName>
</protein>
<dbReference type="PROSITE" id="PS50866">
    <property type="entry name" value="GOLD"/>
    <property type="match status" value="1"/>
</dbReference>
<evidence type="ECO:0000313" key="11">
    <source>
        <dbReference type="Proteomes" id="UP000193560"/>
    </source>
</evidence>